<comment type="function">
    <text evidence="14 19">Bifunctional enzyme that catalyzes the epimerization of the S- and R-forms of NAD(P)HX and the dehydration of the S-form of NAD(P)HX at the expense of ADP, which is converted to AMP. This allows the repair of both epimers of NAD(P)HX, a damaged form of NAD(P)H that is a result of enzymatic or heat-dependent hydration.</text>
</comment>
<dbReference type="GO" id="GO:0110051">
    <property type="term" value="P:metabolite repair"/>
    <property type="evidence" value="ECO:0007669"/>
    <property type="project" value="TreeGrafter"/>
</dbReference>
<dbReference type="Proteomes" id="UP000657006">
    <property type="component" value="Unassembled WGS sequence"/>
</dbReference>
<dbReference type="Gene3D" id="3.40.1190.20">
    <property type="match status" value="1"/>
</dbReference>
<keyword evidence="10 17" id="KW-0520">NAD</keyword>
<dbReference type="PIRSF" id="PIRSF017184">
    <property type="entry name" value="Nnr"/>
    <property type="match status" value="1"/>
</dbReference>
<organism evidence="22 23">
    <name type="scientific">Bianquea renquensis</name>
    <dbReference type="NCBI Taxonomy" id="2763661"/>
    <lineage>
        <taxon>Bacteria</taxon>
        <taxon>Bacillati</taxon>
        <taxon>Bacillota</taxon>
        <taxon>Clostridia</taxon>
        <taxon>Eubacteriales</taxon>
        <taxon>Bianqueaceae</taxon>
        <taxon>Bianquea</taxon>
    </lineage>
</organism>
<evidence type="ECO:0000256" key="18">
    <source>
        <dbReference type="HAMAP-Rule" id="MF_01966"/>
    </source>
</evidence>
<dbReference type="GO" id="GO:0052856">
    <property type="term" value="F:NAD(P)HX epimerase activity"/>
    <property type="evidence" value="ECO:0007669"/>
    <property type="project" value="UniProtKB-UniRule"/>
</dbReference>
<dbReference type="SUPFAM" id="SSF64153">
    <property type="entry name" value="YjeF N-terminal domain-like"/>
    <property type="match status" value="1"/>
</dbReference>
<feature type="binding site" evidence="18">
    <location>
        <position position="127"/>
    </location>
    <ligand>
        <name>K(+)</name>
        <dbReference type="ChEBI" id="CHEBI:29103"/>
    </ligand>
</feature>
<dbReference type="RefSeq" id="WP_177716759.1">
    <property type="nucleotide sequence ID" value="NZ_JACRSQ010000006.1"/>
</dbReference>
<feature type="binding site" evidence="17">
    <location>
        <position position="398"/>
    </location>
    <ligand>
        <name>(6S)-NADPHX</name>
        <dbReference type="ChEBI" id="CHEBI:64076"/>
    </ligand>
</feature>
<evidence type="ECO:0000256" key="2">
    <source>
        <dbReference type="ARBA" id="ARBA00000909"/>
    </source>
</evidence>
<dbReference type="InterPro" id="IPR000631">
    <property type="entry name" value="CARKD"/>
</dbReference>
<proteinExistence type="inferred from homology"/>
<comment type="caution">
    <text evidence="18">Lacks conserved residue(s) required for the propagation of feature annotation.</text>
</comment>
<evidence type="ECO:0000313" key="22">
    <source>
        <dbReference type="EMBL" id="MBC8543046.1"/>
    </source>
</evidence>
<accession>A0A926DR44</accession>
<keyword evidence="7 17" id="KW-0067">ATP-binding</keyword>
<feature type="domain" description="YjeF N-terminal" evidence="21">
    <location>
        <begin position="10"/>
        <end position="221"/>
    </location>
</feature>
<keyword evidence="11 18" id="KW-0413">Isomerase</keyword>
<gene>
    <name evidence="17" type="primary">nnrD</name>
    <name evidence="18" type="synonym">nnrE</name>
    <name evidence="22" type="ORF">H8730_05760</name>
</gene>
<dbReference type="PROSITE" id="PS51385">
    <property type="entry name" value="YJEF_N"/>
    <property type="match status" value="1"/>
</dbReference>
<comment type="similarity">
    <text evidence="17">Belongs to the NnrD/CARKD family.</text>
</comment>
<evidence type="ECO:0000256" key="3">
    <source>
        <dbReference type="ARBA" id="ARBA00006001"/>
    </source>
</evidence>
<feature type="binding site" evidence="18">
    <location>
        <begin position="131"/>
        <end position="137"/>
    </location>
    <ligand>
        <name>(6S)-NADPHX</name>
        <dbReference type="ChEBI" id="CHEBI:64076"/>
    </ligand>
</feature>
<feature type="binding site" evidence="17">
    <location>
        <position position="342"/>
    </location>
    <ligand>
        <name>(6S)-NADPHX</name>
        <dbReference type="ChEBI" id="CHEBI:64076"/>
    </ligand>
</feature>
<evidence type="ECO:0000256" key="13">
    <source>
        <dbReference type="ARBA" id="ARBA00023268"/>
    </source>
</evidence>
<dbReference type="InterPro" id="IPR036652">
    <property type="entry name" value="YjeF_N_dom_sf"/>
</dbReference>
<comment type="function">
    <text evidence="17">Catalyzes the dehydration of the S-form of NAD(P)HX at the expense of ADP, which is converted to AMP. Together with NAD(P)HX epimerase, which catalyzes the epimerization of the S- and R-forms, the enzyme allows the repair of both epimers of NAD(P)HX, a damaged form of NAD(P)H that is a result of enzymatic or heat-dependent hydration.</text>
</comment>
<feature type="domain" description="YjeF C-terminal" evidence="20">
    <location>
        <begin position="231"/>
        <end position="523"/>
    </location>
</feature>
<comment type="catalytic activity">
    <reaction evidence="2 18 19">
        <text>(6R)-NADPHX = (6S)-NADPHX</text>
        <dbReference type="Rhea" id="RHEA:32227"/>
        <dbReference type="ChEBI" id="CHEBI:64076"/>
        <dbReference type="ChEBI" id="CHEBI:64077"/>
        <dbReference type="EC" id="5.1.99.6"/>
    </reaction>
</comment>
<sequence length="523" mass="55959">MSKVLFGADMHAADEYAMQVCKIPGIILMEAAARSVVERLTVQCTPGGRVLVFCGMGNNGGDGFAIARMLKQKGMNVKIFLNGDPDRLKGDALTNYSMLSAYKIPVLRQDQVYILDSLIDQSEWLVDALFGTGLARDIDGLTEQIIHHINRAREENGAKVMAVDIPSGIDADSGQIRGCAVKADETVTFVCKKPGLMLYPGKEHAGHVTVADIGIPDSVPALEEEVKFTLERDDIPALLPVRYNRSHKGSYGRLLMAAGSRNMTGAAILSARSAYKTGVGLVDMALPKEIRPVIQTSLPEVVITPYEIIKETVDCGSTIEQSSLAPLREQLAICSAVLAGPGWSQVCYVQELLGVLLDMTPSHIPMVLDADALNILASRPEMAERVCRRGGHTILTPHLGEAARLLQKPVQEISANLMDSVRQLTEKYNACVALKDAVTLVASPEGKLYINQTGNHGMATAGSGDVLAGIIAGLAAQGLSAFKAAYLGVYLHGAAGDLAAQKEGAYSMTASDICRNLRFSKIN</sequence>
<evidence type="ECO:0000256" key="8">
    <source>
        <dbReference type="ARBA" id="ARBA00022857"/>
    </source>
</evidence>
<feature type="binding site" evidence="17">
    <location>
        <position position="465"/>
    </location>
    <ligand>
        <name>(6S)-NADPHX</name>
        <dbReference type="ChEBI" id="CHEBI:64076"/>
    </ligand>
</feature>
<dbReference type="PANTHER" id="PTHR12592">
    <property type="entry name" value="ATP-DEPENDENT (S)-NAD(P)H-HYDRATE DEHYDRATASE FAMILY MEMBER"/>
    <property type="match status" value="1"/>
</dbReference>
<keyword evidence="8 17" id="KW-0521">NADP</keyword>
<evidence type="ECO:0000256" key="14">
    <source>
        <dbReference type="ARBA" id="ARBA00025153"/>
    </source>
</evidence>
<keyword evidence="12 17" id="KW-0456">Lyase</keyword>
<dbReference type="GO" id="GO:0052855">
    <property type="term" value="F:ADP-dependent NAD(P)H-hydrate dehydratase activity"/>
    <property type="evidence" value="ECO:0007669"/>
    <property type="project" value="UniProtKB-UniRule"/>
</dbReference>
<evidence type="ECO:0000256" key="7">
    <source>
        <dbReference type="ARBA" id="ARBA00022840"/>
    </source>
</evidence>
<dbReference type="SUPFAM" id="SSF53613">
    <property type="entry name" value="Ribokinase-like"/>
    <property type="match status" value="1"/>
</dbReference>
<comment type="catalytic activity">
    <reaction evidence="16 17 19">
        <text>(6S)-NADPHX + ADP = AMP + phosphate + NADPH + H(+)</text>
        <dbReference type="Rhea" id="RHEA:32235"/>
        <dbReference type="ChEBI" id="CHEBI:15378"/>
        <dbReference type="ChEBI" id="CHEBI:43474"/>
        <dbReference type="ChEBI" id="CHEBI:57783"/>
        <dbReference type="ChEBI" id="CHEBI:64076"/>
        <dbReference type="ChEBI" id="CHEBI:456215"/>
        <dbReference type="ChEBI" id="CHEBI:456216"/>
        <dbReference type="EC" id="4.2.1.136"/>
    </reaction>
</comment>
<comment type="similarity">
    <text evidence="18">Belongs to the NnrE/AIBP family.</text>
</comment>
<dbReference type="AlphaFoldDB" id="A0A926DR44"/>
<comment type="subunit">
    <text evidence="17">Homotetramer.</text>
</comment>
<name>A0A926DR44_9FIRM</name>
<evidence type="ECO:0000313" key="23">
    <source>
        <dbReference type="Proteomes" id="UP000657006"/>
    </source>
</evidence>
<comment type="catalytic activity">
    <reaction evidence="15 17 19">
        <text>(6S)-NADHX + ADP = AMP + phosphate + NADH + H(+)</text>
        <dbReference type="Rhea" id="RHEA:32223"/>
        <dbReference type="ChEBI" id="CHEBI:15378"/>
        <dbReference type="ChEBI" id="CHEBI:43474"/>
        <dbReference type="ChEBI" id="CHEBI:57945"/>
        <dbReference type="ChEBI" id="CHEBI:64074"/>
        <dbReference type="ChEBI" id="CHEBI:456215"/>
        <dbReference type="ChEBI" id="CHEBI:456216"/>
        <dbReference type="EC" id="4.2.1.136"/>
    </reaction>
</comment>
<comment type="similarity">
    <text evidence="3 19">In the N-terminal section; belongs to the NnrE/AIBP family.</text>
</comment>
<dbReference type="InterPro" id="IPR030677">
    <property type="entry name" value="Nnr"/>
</dbReference>
<evidence type="ECO:0000256" key="6">
    <source>
        <dbReference type="ARBA" id="ARBA00022741"/>
    </source>
</evidence>
<dbReference type="Pfam" id="PF01256">
    <property type="entry name" value="Carb_kinase"/>
    <property type="match status" value="1"/>
</dbReference>
<evidence type="ECO:0000256" key="9">
    <source>
        <dbReference type="ARBA" id="ARBA00022958"/>
    </source>
</evidence>
<dbReference type="GO" id="GO:0046872">
    <property type="term" value="F:metal ion binding"/>
    <property type="evidence" value="ECO:0007669"/>
    <property type="project" value="UniProtKB-UniRule"/>
</dbReference>
<comment type="function">
    <text evidence="18">Catalyzes the epimerization of the S- and R-forms of NAD(P)HX, a damaged form of NAD(P)H that is a result of enzymatic or heat-dependent hydration. This is a prerequisite for the S-specific NAD(P)H-hydrate dehydratase to allow the repair of both epimers of NAD(P)HX.</text>
</comment>
<dbReference type="NCBIfam" id="TIGR00197">
    <property type="entry name" value="yjeF_nterm"/>
    <property type="match status" value="1"/>
</dbReference>
<evidence type="ECO:0000256" key="12">
    <source>
        <dbReference type="ARBA" id="ARBA00023239"/>
    </source>
</evidence>
<keyword evidence="13" id="KW-0511">Multifunctional enzyme</keyword>
<feature type="binding site" evidence="18">
    <location>
        <position position="164"/>
    </location>
    <ligand>
        <name>(6S)-NADPHX</name>
        <dbReference type="ChEBI" id="CHEBI:64076"/>
    </ligand>
</feature>
<protein>
    <recommendedName>
        <fullName evidence="19">Bifunctional NAD(P)H-hydrate repair enzyme</fullName>
    </recommendedName>
    <alternativeName>
        <fullName evidence="19">Nicotinamide nucleotide repair protein</fullName>
    </alternativeName>
    <domain>
        <recommendedName>
            <fullName evidence="19">ADP-dependent (S)-NAD(P)H-hydrate dehydratase</fullName>
            <ecNumber evidence="19">4.2.1.136</ecNumber>
        </recommendedName>
        <alternativeName>
            <fullName evidence="19">ADP-dependent NAD(P)HX dehydratase</fullName>
        </alternativeName>
    </domain>
    <domain>
        <recommendedName>
            <fullName evidence="19">NAD(P)H-hydrate epimerase</fullName>
            <ecNumber evidence="19">5.1.99.6</ecNumber>
        </recommendedName>
    </domain>
</protein>
<feature type="binding site" evidence="17">
    <location>
        <position position="266"/>
    </location>
    <ligand>
        <name>(6S)-NADPHX</name>
        <dbReference type="ChEBI" id="CHEBI:64076"/>
    </ligand>
</feature>
<dbReference type="Gene3D" id="3.40.50.10260">
    <property type="entry name" value="YjeF N-terminal domain"/>
    <property type="match status" value="1"/>
</dbReference>
<comment type="caution">
    <text evidence="22">The sequence shown here is derived from an EMBL/GenBank/DDBJ whole genome shotgun (WGS) entry which is preliminary data.</text>
</comment>
<evidence type="ECO:0000256" key="10">
    <source>
        <dbReference type="ARBA" id="ARBA00023027"/>
    </source>
</evidence>
<dbReference type="InterPro" id="IPR004443">
    <property type="entry name" value="YjeF_N_dom"/>
</dbReference>
<feature type="binding site" evidence="18">
    <location>
        <position position="167"/>
    </location>
    <ligand>
        <name>K(+)</name>
        <dbReference type="ChEBI" id="CHEBI:29103"/>
    </ligand>
</feature>
<evidence type="ECO:0000256" key="5">
    <source>
        <dbReference type="ARBA" id="ARBA00022723"/>
    </source>
</evidence>
<dbReference type="HAMAP" id="MF_01965">
    <property type="entry name" value="NADHX_dehydratase"/>
    <property type="match status" value="1"/>
</dbReference>
<keyword evidence="9 18" id="KW-0630">Potassium</keyword>
<comment type="similarity">
    <text evidence="4 19">In the C-terminal section; belongs to the NnrD/CARKD family.</text>
</comment>
<evidence type="ECO:0000256" key="15">
    <source>
        <dbReference type="ARBA" id="ARBA00048238"/>
    </source>
</evidence>
<dbReference type="EMBL" id="JACRSQ010000006">
    <property type="protein sequence ID" value="MBC8543046.1"/>
    <property type="molecule type" value="Genomic_DNA"/>
</dbReference>
<dbReference type="HAMAP" id="MF_01966">
    <property type="entry name" value="NADHX_epimerase"/>
    <property type="match status" value="1"/>
</dbReference>
<comment type="cofactor">
    <cofactor evidence="17">
        <name>Mg(2+)</name>
        <dbReference type="ChEBI" id="CHEBI:18420"/>
    </cofactor>
</comment>
<reference evidence="22" key="1">
    <citation type="submission" date="2020-08" db="EMBL/GenBank/DDBJ databases">
        <title>Genome public.</title>
        <authorList>
            <person name="Liu C."/>
            <person name="Sun Q."/>
        </authorList>
    </citation>
    <scope>NUCLEOTIDE SEQUENCE</scope>
    <source>
        <strain evidence="22">NSJ-32</strain>
    </source>
</reference>
<keyword evidence="23" id="KW-1185">Reference proteome</keyword>
<feature type="binding site" evidence="18">
    <location>
        <begin position="58"/>
        <end position="62"/>
    </location>
    <ligand>
        <name>(6S)-NADPHX</name>
        <dbReference type="ChEBI" id="CHEBI:64076"/>
    </ligand>
</feature>
<dbReference type="PANTHER" id="PTHR12592:SF0">
    <property type="entry name" value="ATP-DEPENDENT (S)-NAD(P)H-HYDRATE DEHYDRATASE"/>
    <property type="match status" value="1"/>
</dbReference>
<dbReference type="Pfam" id="PF03853">
    <property type="entry name" value="YjeF_N"/>
    <property type="match status" value="1"/>
</dbReference>
<feature type="binding site" evidence="17">
    <location>
        <begin position="435"/>
        <end position="439"/>
    </location>
    <ligand>
        <name>AMP</name>
        <dbReference type="ChEBI" id="CHEBI:456215"/>
    </ligand>
</feature>
<dbReference type="CDD" id="cd01171">
    <property type="entry name" value="YXKO-related"/>
    <property type="match status" value="1"/>
</dbReference>
<evidence type="ECO:0000256" key="11">
    <source>
        <dbReference type="ARBA" id="ARBA00023235"/>
    </source>
</evidence>
<evidence type="ECO:0000259" key="21">
    <source>
        <dbReference type="PROSITE" id="PS51385"/>
    </source>
</evidence>
<evidence type="ECO:0000259" key="20">
    <source>
        <dbReference type="PROSITE" id="PS51383"/>
    </source>
</evidence>
<dbReference type="NCBIfam" id="TIGR00196">
    <property type="entry name" value="yjeF_cterm"/>
    <property type="match status" value="1"/>
</dbReference>
<keyword evidence="5 18" id="KW-0479">Metal-binding</keyword>
<comment type="catalytic activity">
    <reaction evidence="1 18 19">
        <text>(6R)-NADHX = (6S)-NADHX</text>
        <dbReference type="Rhea" id="RHEA:32215"/>
        <dbReference type="ChEBI" id="CHEBI:64074"/>
        <dbReference type="ChEBI" id="CHEBI:64075"/>
        <dbReference type="EC" id="5.1.99.6"/>
    </reaction>
</comment>
<comment type="cofactor">
    <cofactor evidence="18 19">
        <name>K(+)</name>
        <dbReference type="ChEBI" id="CHEBI:29103"/>
    </cofactor>
    <text evidence="18 19">Binds 1 potassium ion per subunit.</text>
</comment>
<keyword evidence="6 17" id="KW-0547">Nucleotide-binding</keyword>
<dbReference type="EC" id="5.1.99.6" evidence="19"/>
<dbReference type="PROSITE" id="PS01050">
    <property type="entry name" value="YJEF_C_2"/>
    <property type="match status" value="1"/>
</dbReference>
<dbReference type="InterPro" id="IPR029056">
    <property type="entry name" value="Ribokinase-like"/>
</dbReference>
<evidence type="ECO:0000256" key="1">
    <source>
        <dbReference type="ARBA" id="ARBA00000013"/>
    </source>
</evidence>
<evidence type="ECO:0000256" key="4">
    <source>
        <dbReference type="ARBA" id="ARBA00009524"/>
    </source>
</evidence>
<dbReference type="PROSITE" id="PS51383">
    <property type="entry name" value="YJEF_C_3"/>
    <property type="match status" value="1"/>
</dbReference>
<evidence type="ECO:0000256" key="16">
    <source>
        <dbReference type="ARBA" id="ARBA00049209"/>
    </source>
</evidence>
<evidence type="ECO:0000256" key="17">
    <source>
        <dbReference type="HAMAP-Rule" id="MF_01965"/>
    </source>
</evidence>
<feature type="binding site" evidence="17">
    <location>
        <position position="464"/>
    </location>
    <ligand>
        <name>AMP</name>
        <dbReference type="ChEBI" id="CHEBI:456215"/>
    </ligand>
</feature>
<feature type="binding site" evidence="18">
    <location>
        <position position="59"/>
    </location>
    <ligand>
        <name>K(+)</name>
        <dbReference type="ChEBI" id="CHEBI:29103"/>
    </ligand>
</feature>
<dbReference type="GO" id="GO:0005524">
    <property type="term" value="F:ATP binding"/>
    <property type="evidence" value="ECO:0007669"/>
    <property type="project" value="UniProtKB-UniRule"/>
</dbReference>
<dbReference type="InterPro" id="IPR017953">
    <property type="entry name" value="Carbohydrate_kinase_pred_CS"/>
</dbReference>
<dbReference type="GO" id="GO:0046496">
    <property type="term" value="P:nicotinamide nucleotide metabolic process"/>
    <property type="evidence" value="ECO:0007669"/>
    <property type="project" value="UniProtKB-UniRule"/>
</dbReference>
<dbReference type="EC" id="4.2.1.136" evidence="19"/>
<evidence type="ECO:0000256" key="19">
    <source>
        <dbReference type="PIRNR" id="PIRNR017184"/>
    </source>
</evidence>